<dbReference type="PANTHER" id="PTHR21625:SF1">
    <property type="entry name" value="DYNEIN REGULATORY COMPLEX PROTEIN 1"/>
    <property type="match status" value="1"/>
</dbReference>
<dbReference type="AlphaFoldDB" id="A0A2R6VWX0"/>
<proteinExistence type="predicted"/>
<organism evidence="2 3">
    <name type="scientific">Marchantia polymorpha</name>
    <name type="common">Common liverwort</name>
    <name type="synonym">Marchantia aquatica</name>
    <dbReference type="NCBI Taxonomy" id="3197"/>
    <lineage>
        <taxon>Eukaryota</taxon>
        <taxon>Viridiplantae</taxon>
        <taxon>Streptophyta</taxon>
        <taxon>Embryophyta</taxon>
        <taxon>Marchantiophyta</taxon>
        <taxon>Marchantiopsida</taxon>
        <taxon>Marchantiidae</taxon>
        <taxon>Marchantiales</taxon>
        <taxon>Marchantiaceae</taxon>
        <taxon>Marchantia</taxon>
    </lineage>
</organism>
<name>A0A2R6VWX0_MARPO</name>
<evidence type="ECO:0000256" key="1">
    <source>
        <dbReference type="SAM" id="Coils"/>
    </source>
</evidence>
<dbReference type="InterPro" id="IPR039750">
    <property type="entry name" value="DRC1/DRC2"/>
</dbReference>
<reference evidence="3" key="1">
    <citation type="journal article" date="2017" name="Cell">
        <title>Insights into land plant evolution garnered from the Marchantia polymorpha genome.</title>
        <authorList>
            <person name="Bowman J.L."/>
            <person name="Kohchi T."/>
            <person name="Yamato K.T."/>
            <person name="Jenkins J."/>
            <person name="Shu S."/>
            <person name="Ishizaki K."/>
            <person name="Yamaoka S."/>
            <person name="Nishihama R."/>
            <person name="Nakamura Y."/>
            <person name="Berger F."/>
            <person name="Adam C."/>
            <person name="Aki S.S."/>
            <person name="Althoff F."/>
            <person name="Araki T."/>
            <person name="Arteaga-Vazquez M.A."/>
            <person name="Balasubrmanian S."/>
            <person name="Barry K."/>
            <person name="Bauer D."/>
            <person name="Boehm C.R."/>
            <person name="Briginshaw L."/>
            <person name="Caballero-Perez J."/>
            <person name="Catarino B."/>
            <person name="Chen F."/>
            <person name="Chiyoda S."/>
            <person name="Chovatia M."/>
            <person name="Davies K.M."/>
            <person name="Delmans M."/>
            <person name="Demura T."/>
            <person name="Dierschke T."/>
            <person name="Dolan L."/>
            <person name="Dorantes-Acosta A.E."/>
            <person name="Eklund D.M."/>
            <person name="Florent S.N."/>
            <person name="Flores-Sandoval E."/>
            <person name="Fujiyama A."/>
            <person name="Fukuzawa H."/>
            <person name="Galik B."/>
            <person name="Grimanelli D."/>
            <person name="Grimwood J."/>
            <person name="Grossniklaus U."/>
            <person name="Hamada T."/>
            <person name="Haseloff J."/>
            <person name="Hetherington A.J."/>
            <person name="Higo A."/>
            <person name="Hirakawa Y."/>
            <person name="Hundley H.N."/>
            <person name="Ikeda Y."/>
            <person name="Inoue K."/>
            <person name="Inoue S.I."/>
            <person name="Ishida S."/>
            <person name="Jia Q."/>
            <person name="Kakita M."/>
            <person name="Kanazawa T."/>
            <person name="Kawai Y."/>
            <person name="Kawashima T."/>
            <person name="Kennedy M."/>
            <person name="Kinose K."/>
            <person name="Kinoshita T."/>
            <person name="Kohara Y."/>
            <person name="Koide E."/>
            <person name="Komatsu K."/>
            <person name="Kopischke S."/>
            <person name="Kubo M."/>
            <person name="Kyozuka J."/>
            <person name="Lagercrantz U."/>
            <person name="Lin S.S."/>
            <person name="Lindquist E."/>
            <person name="Lipzen A.M."/>
            <person name="Lu C.W."/>
            <person name="De Luna E."/>
            <person name="Martienssen R.A."/>
            <person name="Minamino N."/>
            <person name="Mizutani M."/>
            <person name="Mizutani M."/>
            <person name="Mochizuki N."/>
            <person name="Monte I."/>
            <person name="Mosher R."/>
            <person name="Nagasaki H."/>
            <person name="Nakagami H."/>
            <person name="Naramoto S."/>
            <person name="Nishitani K."/>
            <person name="Ohtani M."/>
            <person name="Okamoto T."/>
            <person name="Okumura M."/>
            <person name="Phillips J."/>
            <person name="Pollak B."/>
            <person name="Reinders A."/>
            <person name="Rovekamp M."/>
            <person name="Sano R."/>
            <person name="Sawa S."/>
            <person name="Schmid M.W."/>
            <person name="Shirakawa M."/>
            <person name="Solano R."/>
            <person name="Spunde A."/>
            <person name="Suetsugu N."/>
            <person name="Sugano S."/>
            <person name="Sugiyama A."/>
            <person name="Sun R."/>
            <person name="Suzuki Y."/>
            <person name="Takenaka M."/>
            <person name="Takezawa D."/>
            <person name="Tomogane H."/>
            <person name="Tsuzuki M."/>
            <person name="Ueda T."/>
            <person name="Umeda M."/>
            <person name="Ward J.M."/>
            <person name="Watanabe Y."/>
            <person name="Yazaki K."/>
            <person name="Yokoyama R."/>
            <person name="Yoshitake Y."/>
            <person name="Yotsui I."/>
            <person name="Zachgo S."/>
            <person name="Schmutz J."/>
        </authorList>
    </citation>
    <scope>NUCLEOTIDE SEQUENCE [LARGE SCALE GENOMIC DNA]</scope>
    <source>
        <strain evidence="3">Tak-1</strain>
    </source>
</reference>
<dbReference type="GO" id="GO:0005858">
    <property type="term" value="C:axonemal dynein complex"/>
    <property type="evidence" value="ECO:0007669"/>
    <property type="project" value="InterPro"/>
</dbReference>
<dbReference type="OrthoDB" id="1897548at2759"/>
<dbReference type="Proteomes" id="UP000244005">
    <property type="component" value="Chromosome Y"/>
</dbReference>
<keyword evidence="3" id="KW-1185">Reference proteome</keyword>
<feature type="coiled-coil region" evidence="1">
    <location>
        <begin position="123"/>
        <end position="157"/>
    </location>
</feature>
<reference evidence="2" key="2">
    <citation type="submission" date="2017-12" db="EMBL/GenBank/DDBJ databases">
        <title>WGS assembly of Marchantia polymorpha.</title>
        <authorList>
            <person name="Bowman J.L."/>
            <person name="Kohchi T."/>
            <person name="Yamato K.T."/>
            <person name="Jenkins J."/>
            <person name="Shu S."/>
            <person name="Ishizaki K."/>
            <person name="Yamaoka S."/>
            <person name="Nishihama R."/>
            <person name="Nakamura Y."/>
            <person name="Berger F."/>
            <person name="Adam C."/>
            <person name="Aki S.S."/>
            <person name="Althoff F."/>
            <person name="Araki T."/>
            <person name="Arteaga-Vazquez M.A."/>
            <person name="Balasubrmanian S."/>
            <person name="Bauer D."/>
            <person name="Boehm C.R."/>
            <person name="Briginshaw L."/>
            <person name="Caballero-Perez J."/>
            <person name="Catarino B."/>
            <person name="Chen F."/>
            <person name="Chiyoda S."/>
            <person name="Chovatia M."/>
            <person name="Davies K.M."/>
            <person name="Delmans M."/>
            <person name="Demura T."/>
            <person name="Dierschke T."/>
            <person name="Dolan L."/>
            <person name="Dorantes-Acosta A.E."/>
            <person name="Eklund D.M."/>
            <person name="Florent S.N."/>
            <person name="Flores-Sandoval E."/>
            <person name="Fujiyama A."/>
            <person name="Fukuzawa H."/>
            <person name="Galik B."/>
            <person name="Grimanelli D."/>
            <person name="Grimwood J."/>
            <person name="Grossniklaus U."/>
            <person name="Hamada T."/>
            <person name="Haseloff J."/>
            <person name="Hetherington A.J."/>
            <person name="Higo A."/>
            <person name="Hirakawa Y."/>
            <person name="Hundley H.N."/>
            <person name="Ikeda Y."/>
            <person name="Inoue K."/>
            <person name="Inoue S."/>
            <person name="Ishida S."/>
            <person name="Jia Q."/>
            <person name="Kakita M."/>
            <person name="Kanazawa T."/>
            <person name="Kawai Y."/>
            <person name="Kawashima T."/>
            <person name="Kennedy M."/>
            <person name="Kinose K."/>
            <person name="Kinoshita T."/>
            <person name="Kohara Y."/>
            <person name="Koide E."/>
            <person name="Komatsu K."/>
            <person name="Kopischke S."/>
            <person name="Kubo M."/>
            <person name="Kyozuka J."/>
            <person name="Lagercrantz U."/>
            <person name="Lin S.S."/>
            <person name="Lindquist E."/>
            <person name="Lipzen A.M."/>
            <person name="Lu C."/>
            <person name="Luna E.D."/>
            <person name="Martienssen R.A."/>
            <person name="Minamino N."/>
            <person name="Mizutani M."/>
            <person name="Mizutani M."/>
            <person name="Mochizuki N."/>
            <person name="Monte I."/>
            <person name="Mosher R."/>
            <person name="Nagasaki H."/>
            <person name="Nakagami H."/>
            <person name="Naramoto S."/>
            <person name="Nishitani K."/>
            <person name="Ohtani M."/>
            <person name="Okamoto T."/>
            <person name="Okumura M."/>
            <person name="Phillips J."/>
            <person name="Pollak B."/>
            <person name="Reinders A."/>
            <person name="Roevekamp M."/>
            <person name="Sano R."/>
            <person name="Sawa S."/>
            <person name="Schmid M.W."/>
            <person name="Shirakawa M."/>
            <person name="Solano R."/>
            <person name="Spunde A."/>
            <person name="Suetsugu N."/>
            <person name="Sugano S."/>
            <person name="Sugiyama A."/>
            <person name="Sun R."/>
            <person name="Suzuki Y."/>
            <person name="Takenaka M."/>
            <person name="Takezawa D."/>
            <person name="Tomogane H."/>
            <person name="Tsuzuki M."/>
            <person name="Ueda T."/>
            <person name="Umeda M."/>
            <person name="Ward J.M."/>
            <person name="Watanabe Y."/>
            <person name="Yazaki K."/>
            <person name="Yokoyama R."/>
            <person name="Yoshitake Y."/>
            <person name="Yotsui I."/>
            <person name="Zachgo S."/>
            <person name="Schmutz J."/>
        </authorList>
    </citation>
    <scope>NUCLEOTIDE SEQUENCE [LARGE SCALE GENOMIC DNA]</scope>
    <source>
        <strain evidence="2">Tak-1</strain>
    </source>
</reference>
<keyword evidence="1" id="KW-0175">Coiled coil</keyword>
<dbReference type="GO" id="GO:0070286">
    <property type="term" value="P:axonemal dynein complex assembly"/>
    <property type="evidence" value="ECO:0007669"/>
    <property type="project" value="InterPro"/>
</dbReference>
<protein>
    <submittedName>
        <fullName evidence="2">Uncharacterized protein</fullName>
    </submittedName>
</protein>
<gene>
    <name evidence="2" type="ORF">MARPO_YB0035</name>
</gene>
<evidence type="ECO:0000313" key="3">
    <source>
        <dbReference type="Proteomes" id="UP000244005"/>
    </source>
</evidence>
<accession>A0A2R6VWX0</accession>
<dbReference type="EMBL" id="KZ772945">
    <property type="protein sequence ID" value="PTQ26092.1"/>
    <property type="molecule type" value="Genomic_DNA"/>
</dbReference>
<evidence type="ECO:0000313" key="2">
    <source>
        <dbReference type="EMBL" id="PTQ26093.1"/>
    </source>
</evidence>
<dbReference type="PANTHER" id="PTHR21625">
    <property type="entry name" value="NYD-SP28 PROTEIN"/>
    <property type="match status" value="1"/>
</dbReference>
<dbReference type="EMBL" id="KZ772945">
    <property type="protein sequence ID" value="PTQ26093.1"/>
    <property type="molecule type" value="Genomic_DNA"/>
</dbReference>
<sequence length="401" mass="47451">MGRILQNRQDREDTYHDEVHSCKDNFIKVLDSIRENDVEEYNLLKLKLEGDSQSLEEHLQVMQAMYQLNAEKLDYNLLVLTEREYENYVMTNQQKKKLTRQRDTLSTIKGRHRELERSFMGHNERLADDHNRVTKLLQDLQMKEQSLQASHANIKKRFFLMHQRMISGVVNRILQADKEIHEEELGWIWRSPCKTIPHRLGPQPPRIDYEPDQPIALKENDQFQKLLDCFSSERYHSFLLTLIKEASFLIDKEYQDYFKEVEPKLQFQVWSASILNALGVGNTHALEKLYIFITNRMDADDGVNILKLKSFIQGETFFEIFSAEDDDHNSLTHVISKSRACSDKLQRDSKENSEKLNWDGYWSSFTTSISPKVMRVYKHLNLALLSYNQMLKDSSRRRIRV</sequence>